<sequence>METENTSDVCAAVVKGQALFRKNAAQHLSDLTMLQQTNPSFKESLAKDIECIRVDGASDDGPGHDEVQFYWTERHLSMSKACTIVTTRHSGSSYLNKVELLNGCISVGSVDKEKVKPNQDTATDVYIDHVSGSTFNGKEIYFTKGASDAQAINNQTRRDHLLVFLKGSNK</sequence>
<protein>
    <submittedName>
        <fullName evidence="1">Uncharacterized protein</fullName>
    </submittedName>
</protein>
<name>A0ABN8MJN5_9CNID</name>
<dbReference type="EMBL" id="CALNXI010000538">
    <property type="protein sequence ID" value="CAH3028865.1"/>
    <property type="molecule type" value="Genomic_DNA"/>
</dbReference>
<accession>A0ABN8MJN5</accession>
<reference evidence="1 2" key="1">
    <citation type="submission" date="2022-05" db="EMBL/GenBank/DDBJ databases">
        <authorList>
            <consortium name="Genoscope - CEA"/>
            <person name="William W."/>
        </authorList>
    </citation>
    <scope>NUCLEOTIDE SEQUENCE [LARGE SCALE GENOMIC DNA]</scope>
</reference>
<keyword evidence="2" id="KW-1185">Reference proteome</keyword>
<proteinExistence type="predicted"/>
<comment type="caution">
    <text evidence="1">The sequence shown here is derived from an EMBL/GenBank/DDBJ whole genome shotgun (WGS) entry which is preliminary data.</text>
</comment>
<evidence type="ECO:0000313" key="2">
    <source>
        <dbReference type="Proteomes" id="UP001159427"/>
    </source>
</evidence>
<gene>
    <name evidence="1" type="ORF">PEVE_00035049</name>
</gene>
<dbReference type="Proteomes" id="UP001159427">
    <property type="component" value="Unassembled WGS sequence"/>
</dbReference>
<organism evidence="1 2">
    <name type="scientific">Porites evermanni</name>
    <dbReference type="NCBI Taxonomy" id="104178"/>
    <lineage>
        <taxon>Eukaryota</taxon>
        <taxon>Metazoa</taxon>
        <taxon>Cnidaria</taxon>
        <taxon>Anthozoa</taxon>
        <taxon>Hexacorallia</taxon>
        <taxon>Scleractinia</taxon>
        <taxon>Fungiina</taxon>
        <taxon>Poritidae</taxon>
        <taxon>Porites</taxon>
    </lineage>
</organism>
<evidence type="ECO:0000313" key="1">
    <source>
        <dbReference type="EMBL" id="CAH3028865.1"/>
    </source>
</evidence>